<comment type="catalytic activity">
    <reaction evidence="1">
        <text>ATP + protein L-histidine = ADP + protein N-phospho-L-histidine.</text>
        <dbReference type="EC" id="2.7.13.3"/>
    </reaction>
</comment>
<dbReference type="InterPro" id="IPR036890">
    <property type="entry name" value="HATPase_C_sf"/>
</dbReference>
<dbReference type="AlphaFoldDB" id="A0A6N8KYK9"/>
<accession>A0A6N8KYK9</accession>
<evidence type="ECO:0000256" key="7">
    <source>
        <dbReference type="ARBA" id="ARBA00022989"/>
    </source>
</evidence>
<dbReference type="SMART" id="SM00388">
    <property type="entry name" value="HisKA"/>
    <property type="match status" value="1"/>
</dbReference>
<comment type="caution">
    <text evidence="10">The sequence shown here is derived from an EMBL/GenBank/DDBJ whole genome shotgun (WGS) entry which is preliminary data.</text>
</comment>
<dbReference type="Gene3D" id="3.30.565.10">
    <property type="entry name" value="Histidine kinase-like ATPase, C-terminal domain"/>
    <property type="match status" value="1"/>
</dbReference>
<evidence type="ECO:0000256" key="3">
    <source>
        <dbReference type="ARBA" id="ARBA00022553"/>
    </source>
</evidence>
<sequence length="425" mass="49565">MAVSIKYYTNRFLAFTILIIMAIWALLFYAFLMDEVYDNVDDGLKNQKIEIIREAYNNPSIIEDNKVYGINQFRILPTQDHKDLDKNHFSREFMYMPYDEEDEPYRILRTGFYSKDGKAYQLEIRTSTVEEDDYLINLAISLLVLYLVIVLSILVINYFVMSRAWKPFKQILANLSLYRFGHAKSFTPVQTQVKEFEELNTRVLQMIDRNEQVFEGQKRFLENASHELQTPLAITIGKLDLILQDDHLTEQQLVKIADAKQSLHRMVALNKSLLMLSRIDNNQYSQIEDVNFNERMKRLLDDFEDMIQYKGIQVDLEETGTFSSRCNLELVDILLSNLLRNAIKHNVQDGTIAISMDSQKLQIANSSQSGALNPDYIFQRFHKGNQDSQSSGLGLSIVQSILEKYTALHISYQYEDGLQIFRIYQ</sequence>
<evidence type="ECO:0000313" key="11">
    <source>
        <dbReference type="Proteomes" id="UP000435036"/>
    </source>
</evidence>
<name>A0A6N8KYK9_9SPHI</name>
<evidence type="ECO:0000256" key="4">
    <source>
        <dbReference type="ARBA" id="ARBA00022679"/>
    </source>
</evidence>
<dbReference type="GO" id="GO:0005886">
    <property type="term" value="C:plasma membrane"/>
    <property type="evidence" value="ECO:0007669"/>
    <property type="project" value="TreeGrafter"/>
</dbReference>
<keyword evidence="11" id="KW-1185">Reference proteome</keyword>
<keyword evidence="3" id="KW-0597">Phosphoprotein</keyword>
<dbReference type="InterPro" id="IPR050428">
    <property type="entry name" value="TCS_sensor_his_kinase"/>
</dbReference>
<dbReference type="GO" id="GO:0000155">
    <property type="term" value="F:phosphorelay sensor kinase activity"/>
    <property type="evidence" value="ECO:0007669"/>
    <property type="project" value="InterPro"/>
</dbReference>
<feature type="transmembrane region" description="Helical" evidence="8">
    <location>
        <begin position="134"/>
        <end position="160"/>
    </location>
</feature>
<evidence type="ECO:0000256" key="5">
    <source>
        <dbReference type="ARBA" id="ARBA00022692"/>
    </source>
</evidence>
<dbReference type="Pfam" id="PF02518">
    <property type="entry name" value="HATPase_c"/>
    <property type="match status" value="1"/>
</dbReference>
<feature type="transmembrane region" description="Helical" evidence="8">
    <location>
        <begin position="12"/>
        <end position="32"/>
    </location>
</feature>
<keyword evidence="7 8" id="KW-1133">Transmembrane helix</keyword>
<dbReference type="Proteomes" id="UP000435036">
    <property type="component" value="Unassembled WGS sequence"/>
</dbReference>
<protein>
    <recommendedName>
        <fullName evidence="2">histidine kinase</fullName>
        <ecNumber evidence="2">2.7.13.3</ecNumber>
    </recommendedName>
</protein>
<dbReference type="Pfam" id="PF00512">
    <property type="entry name" value="HisKA"/>
    <property type="match status" value="1"/>
</dbReference>
<dbReference type="InterPro" id="IPR003594">
    <property type="entry name" value="HATPase_dom"/>
</dbReference>
<dbReference type="EMBL" id="WSQA01000002">
    <property type="protein sequence ID" value="MVZ61018.1"/>
    <property type="molecule type" value="Genomic_DNA"/>
</dbReference>
<keyword evidence="6" id="KW-0418">Kinase</keyword>
<evidence type="ECO:0000313" key="10">
    <source>
        <dbReference type="EMBL" id="MVZ61018.1"/>
    </source>
</evidence>
<dbReference type="InterPro" id="IPR005467">
    <property type="entry name" value="His_kinase_dom"/>
</dbReference>
<dbReference type="EC" id="2.7.13.3" evidence="2"/>
<feature type="domain" description="Histidine kinase" evidence="9">
    <location>
        <begin position="223"/>
        <end position="425"/>
    </location>
</feature>
<keyword evidence="8" id="KW-0472">Membrane</keyword>
<dbReference type="Gene3D" id="1.10.287.130">
    <property type="match status" value="1"/>
</dbReference>
<dbReference type="InterPro" id="IPR003661">
    <property type="entry name" value="HisK_dim/P_dom"/>
</dbReference>
<dbReference type="PANTHER" id="PTHR45436">
    <property type="entry name" value="SENSOR HISTIDINE KINASE YKOH"/>
    <property type="match status" value="1"/>
</dbReference>
<dbReference type="CDD" id="cd00082">
    <property type="entry name" value="HisKA"/>
    <property type="match status" value="1"/>
</dbReference>
<proteinExistence type="predicted"/>
<evidence type="ECO:0000256" key="8">
    <source>
        <dbReference type="SAM" id="Phobius"/>
    </source>
</evidence>
<evidence type="ECO:0000259" key="9">
    <source>
        <dbReference type="PROSITE" id="PS50109"/>
    </source>
</evidence>
<organism evidence="10 11">
    <name type="scientific">Sphingobacterium humi</name>
    <dbReference type="NCBI Taxonomy" id="1796905"/>
    <lineage>
        <taxon>Bacteria</taxon>
        <taxon>Pseudomonadati</taxon>
        <taxon>Bacteroidota</taxon>
        <taxon>Sphingobacteriia</taxon>
        <taxon>Sphingobacteriales</taxon>
        <taxon>Sphingobacteriaceae</taxon>
        <taxon>Sphingobacterium</taxon>
    </lineage>
</organism>
<evidence type="ECO:0000256" key="2">
    <source>
        <dbReference type="ARBA" id="ARBA00012438"/>
    </source>
</evidence>
<dbReference type="RefSeq" id="WP_160367666.1">
    <property type="nucleotide sequence ID" value="NZ_WSQA01000002.1"/>
</dbReference>
<dbReference type="OrthoDB" id="1522504at2"/>
<evidence type="ECO:0000256" key="6">
    <source>
        <dbReference type="ARBA" id="ARBA00022777"/>
    </source>
</evidence>
<dbReference type="PANTHER" id="PTHR45436:SF5">
    <property type="entry name" value="SENSOR HISTIDINE KINASE TRCS"/>
    <property type="match status" value="1"/>
</dbReference>
<gene>
    <name evidence="10" type="ORF">GQF63_03180</name>
</gene>
<dbReference type="SUPFAM" id="SSF55874">
    <property type="entry name" value="ATPase domain of HSP90 chaperone/DNA topoisomerase II/histidine kinase"/>
    <property type="match status" value="1"/>
</dbReference>
<dbReference type="PROSITE" id="PS50109">
    <property type="entry name" value="HIS_KIN"/>
    <property type="match status" value="1"/>
</dbReference>
<dbReference type="SUPFAM" id="SSF47384">
    <property type="entry name" value="Homodimeric domain of signal transducing histidine kinase"/>
    <property type="match status" value="1"/>
</dbReference>
<reference evidence="10 11" key="1">
    <citation type="submission" date="2019-12" db="EMBL/GenBank/DDBJ databases">
        <authorList>
            <person name="Dong K."/>
        </authorList>
    </citation>
    <scope>NUCLEOTIDE SEQUENCE [LARGE SCALE GENOMIC DNA]</scope>
    <source>
        <strain evidence="10 11">JCM 31225</strain>
    </source>
</reference>
<keyword evidence="5 8" id="KW-0812">Transmembrane</keyword>
<dbReference type="InterPro" id="IPR036097">
    <property type="entry name" value="HisK_dim/P_sf"/>
</dbReference>
<keyword evidence="4" id="KW-0808">Transferase</keyword>
<evidence type="ECO:0000256" key="1">
    <source>
        <dbReference type="ARBA" id="ARBA00000085"/>
    </source>
</evidence>